<evidence type="ECO:0000313" key="2">
    <source>
        <dbReference type="Proteomes" id="UP000001121"/>
    </source>
</evidence>
<protein>
    <submittedName>
        <fullName evidence="1">Uncharacterized protein</fullName>
    </submittedName>
</protein>
<gene>
    <name evidence="1" type="ORF">CCC13826_1194</name>
</gene>
<dbReference type="Proteomes" id="UP000001121">
    <property type="component" value="Chromosome"/>
</dbReference>
<reference evidence="2" key="1">
    <citation type="submission" date="2007-10" db="EMBL/GenBank/DDBJ databases">
        <title>Genome sequence of Campylobacter concisus 13826 isolated from human feces.</title>
        <authorList>
            <person name="Fouts D.E."/>
            <person name="Mongodin E.F."/>
            <person name="Puiu D."/>
            <person name="Sebastian Y."/>
            <person name="Miller W.G."/>
            <person name="Mandrell R.E."/>
            <person name="On S."/>
            <person name="Nelson K.E."/>
        </authorList>
    </citation>
    <scope>NUCLEOTIDE SEQUENCE [LARGE SCALE GENOMIC DNA]</scope>
    <source>
        <strain evidence="2">13826</strain>
    </source>
</reference>
<evidence type="ECO:0000313" key="1">
    <source>
        <dbReference type="EMBL" id="ALF45166.1"/>
    </source>
</evidence>
<dbReference type="RefSeq" id="WP_048809719.1">
    <property type="nucleotide sequence ID" value="NC_009802.2"/>
</dbReference>
<sequence>MLNFSHMFLFFITLSFVLSGCDSHECKSEVNLKAEKIIETNLNHLNDSWIFTCSAIDSNRLIKSLYGVSNDDVKTLSNNIAKAVAEVKGINLELNLYKEAWAWGSNPPPTSKKPFLIININN</sequence>
<dbReference type="AlphaFoldDB" id="A0A0M4SFT0"/>
<dbReference type="KEGG" id="cco:CCC13826_1194"/>
<dbReference type="EMBL" id="CP000792">
    <property type="protein sequence ID" value="ALF45166.1"/>
    <property type="molecule type" value="Genomic_DNA"/>
</dbReference>
<dbReference type="STRING" id="360104.CCC13826_1194"/>
<name>A0A0M4SFT0_CAMC1</name>
<accession>A0A0M4SFT0</accession>
<organism evidence="1 2">
    <name type="scientific">Campylobacter concisus (strain 13826)</name>
    <dbReference type="NCBI Taxonomy" id="360104"/>
    <lineage>
        <taxon>Bacteria</taxon>
        <taxon>Pseudomonadati</taxon>
        <taxon>Campylobacterota</taxon>
        <taxon>Epsilonproteobacteria</taxon>
        <taxon>Campylobacterales</taxon>
        <taxon>Campylobacteraceae</taxon>
        <taxon>Campylobacter</taxon>
    </lineage>
</organism>
<proteinExistence type="predicted"/>